<evidence type="ECO:0000313" key="4">
    <source>
        <dbReference type="Proteomes" id="UP000224567"/>
    </source>
</evidence>
<feature type="region of interest" description="Disordered" evidence="1">
    <location>
        <begin position="370"/>
        <end position="402"/>
    </location>
</feature>
<evidence type="ECO:0000259" key="2">
    <source>
        <dbReference type="PROSITE" id="PS50812"/>
    </source>
</evidence>
<dbReference type="AlphaFoldDB" id="A0A2G2X7K4"/>
<dbReference type="PANTHER" id="PTHR33697:SF9">
    <property type="entry name" value="PWWP DOMAIN-CONTAINING PROTEIN"/>
    <property type="match status" value="1"/>
</dbReference>
<protein>
    <recommendedName>
        <fullName evidence="2">PWWP domain-containing protein</fullName>
    </recommendedName>
</protein>
<proteinExistence type="predicted"/>
<dbReference type="PROSITE" id="PS50812">
    <property type="entry name" value="PWWP"/>
    <property type="match status" value="1"/>
</dbReference>
<reference evidence="4" key="2">
    <citation type="journal article" date="2017" name="J. Anim. Genet.">
        <title>Multiple reference genome sequences of hot pepper reveal the massive evolution of plant disease resistance genes by retroduplication.</title>
        <authorList>
            <person name="Kim S."/>
            <person name="Park J."/>
            <person name="Yeom S.-I."/>
            <person name="Kim Y.-M."/>
            <person name="Seo E."/>
            <person name="Kim K.-T."/>
            <person name="Kim M.-S."/>
            <person name="Lee J.M."/>
            <person name="Cheong K."/>
            <person name="Shin H.-S."/>
            <person name="Kim S.-B."/>
            <person name="Han K."/>
            <person name="Lee J."/>
            <person name="Park M."/>
            <person name="Lee H.-A."/>
            <person name="Lee H.-Y."/>
            <person name="Lee Y."/>
            <person name="Oh S."/>
            <person name="Lee J.H."/>
            <person name="Choi E."/>
            <person name="Choi E."/>
            <person name="Lee S.E."/>
            <person name="Jeon J."/>
            <person name="Kim H."/>
            <person name="Choi G."/>
            <person name="Song H."/>
            <person name="Lee J."/>
            <person name="Lee S.-C."/>
            <person name="Kwon J.-K."/>
            <person name="Lee H.-Y."/>
            <person name="Koo N."/>
            <person name="Hong Y."/>
            <person name="Kim R.W."/>
            <person name="Kang W.-H."/>
            <person name="Huh J.H."/>
            <person name="Kang B.-C."/>
            <person name="Yang T.-J."/>
            <person name="Lee Y.-H."/>
            <person name="Bennetzen J.L."/>
            <person name="Choi D."/>
        </authorList>
    </citation>
    <scope>NUCLEOTIDE SEQUENCE [LARGE SCALE GENOMIC DNA]</scope>
    <source>
        <strain evidence="4">cv. PBC81</strain>
    </source>
</reference>
<feature type="domain" description="PWWP" evidence="2">
    <location>
        <begin position="15"/>
        <end position="70"/>
    </location>
</feature>
<feature type="compositionally biased region" description="Acidic residues" evidence="1">
    <location>
        <begin position="386"/>
        <end position="402"/>
    </location>
</feature>
<sequence length="780" mass="85959">MGSSETEGGVMECDTGSIVWVRRRNGSWWPGKILGTNELSASHLMSPRSGTPVKLLGREDASVDWYNLEKSKRVKAFRCGEFDDCIKRAEASQGMPPKKREKYARREDAILHALELERLLLDKKYGAGFSSTDKNNKPTADIVGRACVTKSENLENGNGRYAGPKYHQVSTRSGVSLEDKSALNISSAEVPKDRNQLSGVVDNASVLPRMKGLQDFGLSTVSSEHNHSPSLALNSTNQPVLDSSAHTVPDGSDNTESLVNVVKRSTLEKRKPSDDALIEDVLVKRRDKRRPLAHVLQSSDNLPVSLPQPESASVPTSCTGKELAQIESVTKNSMFRHLVVEPSKSLCVDESHQSQIEFPSLKTEENNFSRPVGLCEQNGSGSTEFTETDSTESDSLESDTDDELATLSDGAASIELEPKYVGRSEALPEHGSMSSEEVDDFTLADCSSHPCDQESVSAGFGVSKWKLKGKRNTRSLNKRLVDSSDGDFARRPSHISTFKEKGGYACLQDDLVTRSRMQIAGYGSRAPGRPSRNMFSWGDLAWDDQPSIRGYWEEADEYFDPMNSYRHVGGRAMLVDVDLKVQSSYQREHVPMISLMSKLNGQAIIGHPIQVETLANGSTESFIGDIDNCPETLDYDASLQPTWRTARRTANVRVPRPHVSSASDNPEGIKHVQGFDHHRNVRKATVGSCIQKTSMTRKTISRAPIERTFSRKPGKKVSLSSNQKIRTLSSIASQQKQGSDFNSCQLDGALKPETLPNVVACIPVKLVFSRLNEELVGRRQ</sequence>
<name>A0A2G2X7K4_CAPBA</name>
<dbReference type="STRING" id="33114.A0A2G2X7K4"/>
<dbReference type="InterPro" id="IPR044679">
    <property type="entry name" value="PWWP2-like"/>
</dbReference>
<comment type="caution">
    <text evidence="3">The sequence shown here is derived from an EMBL/GenBank/DDBJ whole genome shotgun (WGS) entry which is preliminary data.</text>
</comment>
<reference evidence="3 4" key="1">
    <citation type="journal article" date="2017" name="Genome Biol.">
        <title>New reference genome sequences of hot pepper reveal the massive evolution of plant disease-resistance genes by retroduplication.</title>
        <authorList>
            <person name="Kim S."/>
            <person name="Park J."/>
            <person name="Yeom S.I."/>
            <person name="Kim Y.M."/>
            <person name="Seo E."/>
            <person name="Kim K.T."/>
            <person name="Kim M.S."/>
            <person name="Lee J.M."/>
            <person name="Cheong K."/>
            <person name="Shin H.S."/>
            <person name="Kim S.B."/>
            <person name="Han K."/>
            <person name="Lee J."/>
            <person name="Park M."/>
            <person name="Lee H.A."/>
            <person name="Lee H.Y."/>
            <person name="Lee Y."/>
            <person name="Oh S."/>
            <person name="Lee J.H."/>
            <person name="Choi E."/>
            <person name="Choi E."/>
            <person name="Lee S.E."/>
            <person name="Jeon J."/>
            <person name="Kim H."/>
            <person name="Choi G."/>
            <person name="Song H."/>
            <person name="Lee J."/>
            <person name="Lee S.C."/>
            <person name="Kwon J.K."/>
            <person name="Lee H.Y."/>
            <person name="Koo N."/>
            <person name="Hong Y."/>
            <person name="Kim R.W."/>
            <person name="Kang W.H."/>
            <person name="Huh J.H."/>
            <person name="Kang B.C."/>
            <person name="Yang T.J."/>
            <person name="Lee Y.H."/>
            <person name="Bennetzen J.L."/>
            <person name="Choi D."/>
        </authorList>
    </citation>
    <scope>NUCLEOTIDE SEQUENCE [LARGE SCALE GENOMIC DNA]</scope>
    <source>
        <strain evidence="4">cv. PBC81</strain>
    </source>
</reference>
<dbReference type="CDD" id="cd05162">
    <property type="entry name" value="PWWP"/>
    <property type="match status" value="1"/>
</dbReference>
<dbReference type="Pfam" id="PF00855">
    <property type="entry name" value="PWWP"/>
    <property type="match status" value="1"/>
</dbReference>
<dbReference type="OrthoDB" id="1908535at2759"/>
<dbReference type="Gene3D" id="2.30.30.140">
    <property type="match status" value="1"/>
</dbReference>
<feature type="region of interest" description="Disordered" evidence="1">
    <location>
        <begin position="220"/>
        <end position="255"/>
    </location>
</feature>
<organism evidence="3 4">
    <name type="scientific">Capsicum baccatum</name>
    <name type="common">Peruvian pepper</name>
    <dbReference type="NCBI Taxonomy" id="33114"/>
    <lineage>
        <taxon>Eukaryota</taxon>
        <taxon>Viridiplantae</taxon>
        <taxon>Streptophyta</taxon>
        <taxon>Embryophyta</taxon>
        <taxon>Tracheophyta</taxon>
        <taxon>Spermatophyta</taxon>
        <taxon>Magnoliopsida</taxon>
        <taxon>eudicotyledons</taxon>
        <taxon>Gunneridae</taxon>
        <taxon>Pentapetalae</taxon>
        <taxon>asterids</taxon>
        <taxon>lamiids</taxon>
        <taxon>Solanales</taxon>
        <taxon>Solanaceae</taxon>
        <taxon>Solanoideae</taxon>
        <taxon>Capsiceae</taxon>
        <taxon>Capsicum</taxon>
    </lineage>
</organism>
<dbReference type="SUPFAM" id="SSF63748">
    <property type="entry name" value="Tudor/PWWP/MBT"/>
    <property type="match status" value="1"/>
</dbReference>
<dbReference type="Proteomes" id="UP000224567">
    <property type="component" value="Unassembled WGS sequence"/>
</dbReference>
<dbReference type="PANTHER" id="PTHR33697">
    <property type="entry name" value="T17B22.17 PROTEIN-RELATED"/>
    <property type="match status" value="1"/>
</dbReference>
<gene>
    <name evidence="3" type="ORF">CQW23_07938</name>
</gene>
<evidence type="ECO:0000256" key="1">
    <source>
        <dbReference type="SAM" id="MobiDB-lite"/>
    </source>
</evidence>
<evidence type="ECO:0000313" key="3">
    <source>
        <dbReference type="EMBL" id="PHT53476.1"/>
    </source>
</evidence>
<dbReference type="EMBL" id="MLFT02000003">
    <property type="protein sequence ID" value="PHT53476.1"/>
    <property type="molecule type" value="Genomic_DNA"/>
</dbReference>
<keyword evidence="4" id="KW-1185">Reference proteome</keyword>
<accession>A0A2G2X7K4</accession>
<dbReference type="InterPro" id="IPR000313">
    <property type="entry name" value="PWWP_dom"/>
</dbReference>